<keyword evidence="2" id="KW-1185">Reference proteome</keyword>
<organism evidence="1 2">
    <name type="scientific">Pelagomonas calceolata</name>
    <dbReference type="NCBI Taxonomy" id="35677"/>
    <lineage>
        <taxon>Eukaryota</taxon>
        <taxon>Sar</taxon>
        <taxon>Stramenopiles</taxon>
        <taxon>Ochrophyta</taxon>
        <taxon>Pelagophyceae</taxon>
        <taxon>Pelagomonadales</taxon>
        <taxon>Pelagomonadaceae</taxon>
        <taxon>Pelagomonas</taxon>
    </lineage>
</organism>
<accession>A0A8J2SMC5</accession>
<dbReference type="Proteomes" id="UP000789595">
    <property type="component" value="Unassembled WGS sequence"/>
</dbReference>
<evidence type="ECO:0000313" key="1">
    <source>
        <dbReference type="EMBL" id="CAH0370441.1"/>
    </source>
</evidence>
<proteinExistence type="predicted"/>
<comment type="caution">
    <text evidence="1">The sequence shown here is derived from an EMBL/GenBank/DDBJ whole genome shotgun (WGS) entry which is preliminary data.</text>
</comment>
<protein>
    <submittedName>
        <fullName evidence="1">Uncharacterized protein</fullName>
    </submittedName>
</protein>
<evidence type="ECO:0000313" key="2">
    <source>
        <dbReference type="Proteomes" id="UP000789595"/>
    </source>
</evidence>
<gene>
    <name evidence="1" type="ORF">PECAL_3P03290</name>
</gene>
<sequence>MPHYGADDFEIDQAELDRHLADLEKYKADGISNEARDYFKSALWSKMRQPLIDWWGPKRDAISREMGAIRMQQHCQYLLGAWKKKTKELYAEACKAIKLPEEFRHGFSIIPETNYIYKPPSHVEKKGTVMIVLSSGFNKGWDKHGNFDLKLGEKIYTMKFLLSAVDTYNVTDPDIAVKECPYSFCFVEADAFQGCALTNSKPWSTPKPGSRCDMFAKIVVKLQIAATQPVVLCLHSQPARKLFYFKEGEIGFSGQKDHRAKFQDDKSNDLVPFNIFIEAFNHPASARFVRAFWQWAREAKALRELLGA</sequence>
<name>A0A8J2SMC5_9STRA</name>
<reference evidence="1" key="1">
    <citation type="submission" date="2021-11" db="EMBL/GenBank/DDBJ databases">
        <authorList>
            <consortium name="Genoscope - CEA"/>
            <person name="William W."/>
        </authorList>
    </citation>
    <scope>NUCLEOTIDE SEQUENCE</scope>
</reference>
<dbReference type="EMBL" id="CAKKNE010000003">
    <property type="protein sequence ID" value="CAH0370441.1"/>
    <property type="molecule type" value="Genomic_DNA"/>
</dbReference>
<dbReference type="AlphaFoldDB" id="A0A8J2SMC5"/>